<keyword evidence="1" id="KW-0732">Signal</keyword>
<feature type="signal peptide" evidence="1">
    <location>
        <begin position="1"/>
        <end position="19"/>
    </location>
</feature>
<sequence length="135" mass="14229">MKKAWIGVVAAGLMATACSSGTTNNQTVANDLAQPGDVVVPADETMGNEEAMVGNDAEPDNALATVLGMTESQRNIPFVRAIMDSGFRCDGVTKSERVADYQGQPAWRATCKDGTLHLLTVKPDGTVNIISRTDS</sequence>
<evidence type="ECO:0000313" key="2">
    <source>
        <dbReference type="EMBL" id="MEN3749807.1"/>
    </source>
</evidence>
<dbReference type="PROSITE" id="PS51257">
    <property type="entry name" value="PROKAR_LIPOPROTEIN"/>
    <property type="match status" value="1"/>
</dbReference>
<dbReference type="RefSeq" id="WP_346248858.1">
    <property type="nucleotide sequence ID" value="NZ_JBDIZK010000017.1"/>
</dbReference>
<gene>
    <name evidence="2" type="ORF">TPR58_21730</name>
</gene>
<accession>A0ABV0BE37</accession>
<dbReference type="Proteomes" id="UP001427805">
    <property type="component" value="Unassembled WGS sequence"/>
</dbReference>
<name>A0ABV0BE37_9SPHN</name>
<dbReference type="EMBL" id="JBDIZK010000017">
    <property type="protein sequence ID" value="MEN3749807.1"/>
    <property type="molecule type" value="Genomic_DNA"/>
</dbReference>
<organism evidence="2 3">
    <name type="scientific">Sphingomonas rustica</name>
    <dbReference type="NCBI Taxonomy" id="3103142"/>
    <lineage>
        <taxon>Bacteria</taxon>
        <taxon>Pseudomonadati</taxon>
        <taxon>Pseudomonadota</taxon>
        <taxon>Alphaproteobacteria</taxon>
        <taxon>Sphingomonadales</taxon>
        <taxon>Sphingomonadaceae</taxon>
        <taxon>Sphingomonas</taxon>
    </lineage>
</organism>
<evidence type="ECO:0000313" key="3">
    <source>
        <dbReference type="Proteomes" id="UP001427805"/>
    </source>
</evidence>
<evidence type="ECO:0000256" key="1">
    <source>
        <dbReference type="SAM" id="SignalP"/>
    </source>
</evidence>
<keyword evidence="3" id="KW-1185">Reference proteome</keyword>
<evidence type="ECO:0008006" key="4">
    <source>
        <dbReference type="Google" id="ProtNLM"/>
    </source>
</evidence>
<feature type="chain" id="PRO_5046592344" description="Lipoprotein" evidence="1">
    <location>
        <begin position="20"/>
        <end position="135"/>
    </location>
</feature>
<proteinExistence type="predicted"/>
<comment type="caution">
    <text evidence="2">The sequence shown here is derived from an EMBL/GenBank/DDBJ whole genome shotgun (WGS) entry which is preliminary data.</text>
</comment>
<reference evidence="2 3" key="1">
    <citation type="submission" date="2024-05" db="EMBL/GenBank/DDBJ databases">
        <title>Sphingomonas sp. HF-S3 16S ribosomal RNA gene Genome sequencing and assembly.</title>
        <authorList>
            <person name="Lee H."/>
        </authorList>
    </citation>
    <scope>NUCLEOTIDE SEQUENCE [LARGE SCALE GENOMIC DNA]</scope>
    <source>
        <strain evidence="2 3">HF-S3</strain>
    </source>
</reference>
<protein>
    <recommendedName>
        <fullName evidence="4">Lipoprotein</fullName>
    </recommendedName>
</protein>